<keyword evidence="2" id="KW-1185">Reference proteome</keyword>
<sequence length="101" mass="11095">MDLAKINATSSIATRKAVRKLKDLRVGTPFAIHSAKVVNSKFGEAALLDLGPDVLFLPQRVTEVYLPAINELCDGKYAIIFQGEVDIGKSRPLASFRIEEH</sequence>
<proteinExistence type="predicted"/>
<dbReference type="Proteomes" id="UP001152888">
    <property type="component" value="Unassembled WGS sequence"/>
</dbReference>
<evidence type="ECO:0000313" key="1">
    <source>
        <dbReference type="EMBL" id="CAH1999863.1"/>
    </source>
</evidence>
<accession>A0A9P0PZH6</accession>
<name>A0A9P0PZH6_ACAOB</name>
<evidence type="ECO:0000313" key="2">
    <source>
        <dbReference type="Proteomes" id="UP001152888"/>
    </source>
</evidence>
<comment type="caution">
    <text evidence="1">The sequence shown here is derived from an EMBL/GenBank/DDBJ whole genome shotgun (WGS) entry which is preliminary data.</text>
</comment>
<dbReference type="AlphaFoldDB" id="A0A9P0PZH6"/>
<organism evidence="1 2">
    <name type="scientific">Acanthoscelides obtectus</name>
    <name type="common">Bean weevil</name>
    <name type="synonym">Bruchus obtectus</name>
    <dbReference type="NCBI Taxonomy" id="200917"/>
    <lineage>
        <taxon>Eukaryota</taxon>
        <taxon>Metazoa</taxon>
        <taxon>Ecdysozoa</taxon>
        <taxon>Arthropoda</taxon>
        <taxon>Hexapoda</taxon>
        <taxon>Insecta</taxon>
        <taxon>Pterygota</taxon>
        <taxon>Neoptera</taxon>
        <taxon>Endopterygota</taxon>
        <taxon>Coleoptera</taxon>
        <taxon>Polyphaga</taxon>
        <taxon>Cucujiformia</taxon>
        <taxon>Chrysomeloidea</taxon>
        <taxon>Chrysomelidae</taxon>
        <taxon>Bruchinae</taxon>
        <taxon>Bruchini</taxon>
        <taxon>Acanthoscelides</taxon>
    </lineage>
</organism>
<dbReference type="EMBL" id="CAKOFQ010007382">
    <property type="protein sequence ID" value="CAH1999863.1"/>
    <property type="molecule type" value="Genomic_DNA"/>
</dbReference>
<gene>
    <name evidence="1" type="ORF">ACAOBT_LOCUS25219</name>
</gene>
<protein>
    <submittedName>
        <fullName evidence="1">Uncharacterized protein</fullName>
    </submittedName>
</protein>
<dbReference type="OrthoDB" id="6784066at2759"/>
<reference evidence="1" key="1">
    <citation type="submission" date="2022-03" db="EMBL/GenBank/DDBJ databases">
        <authorList>
            <person name="Sayadi A."/>
        </authorList>
    </citation>
    <scope>NUCLEOTIDE SEQUENCE</scope>
</reference>